<keyword evidence="2" id="KW-1185">Reference proteome</keyword>
<dbReference type="AlphaFoldDB" id="A0A0V1FPH4"/>
<sequence>MDDLFCISRNSQTLLFALSNSADFEIIYFSILW</sequence>
<name>A0A0V1FPH4_9BILA</name>
<comment type="caution">
    <text evidence="1">The sequence shown here is derived from an EMBL/GenBank/DDBJ whole genome shotgun (WGS) entry which is preliminary data.</text>
</comment>
<evidence type="ECO:0000313" key="2">
    <source>
        <dbReference type="Proteomes" id="UP000055024"/>
    </source>
</evidence>
<proteinExistence type="predicted"/>
<reference evidence="1 2" key="1">
    <citation type="submission" date="2015-01" db="EMBL/GenBank/DDBJ databases">
        <title>Evolution of Trichinella species and genotypes.</title>
        <authorList>
            <person name="Korhonen P.K."/>
            <person name="Edoardo P."/>
            <person name="Giuseppe L.R."/>
            <person name="Gasser R.B."/>
        </authorList>
    </citation>
    <scope>NUCLEOTIDE SEQUENCE [LARGE SCALE GENOMIC DNA]</scope>
    <source>
        <strain evidence="1">ISS1029</strain>
    </source>
</reference>
<dbReference type="EMBL" id="JYDP01006144">
    <property type="protein sequence ID" value="KRY87886.1"/>
    <property type="molecule type" value="Genomic_DNA"/>
</dbReference>
<dbReference type="Proteomes" id="UP000055024">
    <property type="component" value="Unassembled WGS sequence"/>
</dbReference>
<evidence type="ECO:0000313" key="1">
    <source>
        <dbReference type="EMBL" id="KRY87886.1"/>
    </source>
</evidence>
<gene>
    <name evidence="1" type="ORF">T11_3703</name>
</gene>
<organism evidence="1 2">
    <name type="scientific">Trichinella zimbabwensis</name>
    <dbReference type="NCBI Taxonomy" id="268475"/>
    <lineage>
        <taxon>Eukaryota</taxon>
        <taxon>Metazoa</taxon>
        <taxon>Ecdysozoa</taxon>
        <taxon>Nematoda</taxon>
        <taxon>Enoplea</taxon>
        <taxon>Dorylaimia</taxon>
        <taxon>Trichinellida</taxon>
        <taxon>Trichinellidae</taxon>
        <taxon>Trichinella</taxon>
    </lineage>
</organism>
<protein>
    <submittedName>
        <fullName evidence="1">Uncharacterized protein</fullName>
    </submittedName>
</protein>
<accession>A0A0V1FPH4</accession>